<evidence type="ECO:0000259" key="9">
    <source>
        <dbReference type="PROSITE" id="PS50122"/>
    </source>
</evidence>
<evidence type="ECO:0000256" key="1">
    <source>
        <dbReference type="ARBA" id="ARBA00000085"/>
    </source>
</evidence>
<dbReference type="STRING" id="320771.Cflav_PD4829"/>
<dbReference type="InterPro" id="IPR005467">
    <property type="entry name" value="His_kinase_dom"/>
</dbReference>
<dbReference type="GO" id="GO:0005737">
    <property type="term" value="C:cytoplasm"/>
    <property type="evidence" value="ECO:0007669"/>
    <property type="project" value="InterPro"/>
</dbReference>
<dbReference type="Proteomes" id="UP000003688">
    <property type="component" value="Unassembled WGS sequence"/>
</dbReference>
<dbReference type="GO" id="GO:0000155">
    <property type="term" value="F:phosphorelay sensor kinase activity"/>
    <property type="evidence" value="ECO:0007669"/>
    <property type="project" value="InterPro"/>
</dbReference>
<comment type="caution">
    <text evidence="11">The sequence shown here is derived from an EMBL/GenBank/DDBJ whole genome shotgun (WGS) entry which is preliminary data.</text>
</comment>
<evidence type="ECO:0000259" key="8">
    <source>
        <dbReference type="PROSITE" id="PS50109"/>
    </source>
</evidence>
<dbReference type="GO" id="GO:0008757">
    <property type="term" value="F:S-adenosylmethionine-dependent methyltransferase activity"/>
    <property type="evidence" value="ECO:0007669"/>
    <property type="project" value="InterPro"/>
</dbReference>
<dbReference type="Pfam" id="PF08448">
    <property type="entry name" value="PAS_4"/>
    <property type="match status" value="1"/>
</dbReference>
<dbReference type="GO" id="GO:0000156">
    <property type="term" value="F:phosphorelay response regulator activity"/>
    <property type="evidence" value="ECO:0007669"/>
    <property type="project" value="InterPro"/>
</dbReference>
<dbReference type="Pfam" id="PF02518">
    <property type="entry name" value="HATPase_c"/>
    <property type="match status" value="1"/>
</dbReference>
<feature type="region of interest" description="Disordered" evidence="7">
    <location>
        <begin position="740"/>
        <end position="759"/>
    </location>
</feature>
<feature type="domain" description="CheR-type methyltransferase" evidence="10">
    <location>
        <begin position="269"/>
        <end position="511"/>
    </location>
</feature>
<evidence type="ECO:0000313" key="11">
    <source>
        <dbReference type="EMBL" id="EEF61789.1"/>
    </source>
</evidence>
<dbReference type="InterPro" id="IPR036890">
    <property type="entry name" value="HATPase_C_sf"/>
</dbReference>
<feature type="active site" evidence="6">
    <location>
        <position position="78"/>
    </location>
</feature>
<dbReference type="PROSITE" id="PS50109">
    <property type="entry name" value="HIS_KIN"/>
    <property type="match status" value="1"/>
</dbReference>
<evidence type="ECO:0000256" key="7">
    <source>
        <dbReference type="SAM" id="MobiDB-lite"/>
    </source>
</evidence>
<protein>
    <recommendedName>
        <fullName evidence="2">histidine kinase</fullName>
        <ecNumber evidence="2">2.7.13.3</ecNumber>
    </recommendedName>
</protein>
<dbReference type="Gene3D" id="3.30.450.20">
    <property type="entry name" value="PAS domain"/>
    <property type="match status" value="2"/>
</dbReference>
<dbReference type="CDD" id="cd00082">
    <property type="entry name" value="HisKA"/>
    <property type="match status" value="1"/>
</dbReference>
<dbReference type="Pfam" id="PF03705">
    <property type="entry name" value="CheR_N"/>
    <property type="match status" value="1"/>
</dbReference>
<proteinExistence type="predicted"/>
<feature type="region of interest" description="Disordered" evidence="7">
    <location>
        <begin position="1"/>
        <end position="27"/>
    </location>
</feature>
<evidence type="ECO:0000256" key="3">
    <source>
        <dbReference type="ARBA" id="ARBA00022553"/>
    </source>
</evidence>
<dbReference type="FunFam" id="3.30.565.10:FF:000006">
    <property type="entry name" value="Sensor histidine kinase WalK"/>
    <property type="match status" value="1"/>
</dbReference>
<evidence type="ECO:0000256" key="6">
    <source>
        <dbReference type="PROSITE-ProRule" id="PRU00050"/>
    </source>
</evidence>
<dbReference type="SUPFAM" id="SSF52738">
    <property type="entry name" value="Methylesterase CheB, C-terminal domain"/>
    <property type="match status" value="1"/>
</dbReference>
<dbReference type="Gene3D" id="3.40.50.180">
    <property type="entry name" value="Methylesterase CheB, C-terminal domain"/>
    <property type="match status" value="1"/>
</dbReference>
<dbReference type="CDD" id="cd00130">
    <property type="entry name" value="PAS"/>
    <property type="match status" value="1"/>
</dbReference>
<feature type="domain" description="CheB-type methylesterase" evidence="9">
    <location>
        <begin position="39"/>
        <end position="221"/>
    </location>
</feature>
<dbReference type="InterPro" id="IPR013656">
    <property type="entry name" value="PAS_4"/>
</dbReference>
<dbReference type="InterPro" id="IPR035909">
    <property type="entry name" value="CheB_C"/>
</dbReference>
<dbReference type="InterPro" id="IPR022642">
    <property type="entry name" value="CheR_C"/>
</dbReference>
<dbReference type="SUPFAM" id="SSF55874">
    <property type="entry name" value="ATPase domain of HSP90 chaperone/DNA topoisomerase II/histidine kinase"/>
    <property type="match status" value="1"/>
</dbReference>
<dbReference type="PANTHER" id="PTHR24422:SF27">
    <property type="entry name" value="PROTEIN-GLUTAMATE O-METHYLTRANSFERASE"/>
    <property type="match status" value="1"/>
</dbReference>
<dbReference type="SUPFAM" id="SSF47757">
    <property type="entry name" value="Chemotaxis receptor methyltransferase CheR, N-terminal domain"/>
    <property type="match status" value="1"/>
</dbReference>
<dbReference type="Gene3D" id="3.40.50.150">
    <property type="entry name" value="Vaccinia Virus protein VP39"/>
    <property type="match status" value="1"/>
</dbReference>
<evidence type="ECO:0000256" key="4">
    <source>
        <dbReference type="ARBA" id="ARBA00022679"/>
    </source>
</evidence>
<organism evidence="11 12">
    <name type="scientific">Pedosphaera parvula (strain Ellin514)</name>
    <dbReference type="NCBI Taxonomy" id="320771"/>
    <lineage>
        <taxon>Bacteria</taxon>
        <taxon>Pseudomonadati</taxon>
        <taxon>Verrucomicrobiota</taxon>
        <taxon>Pedosphaerae</taxon>
        <taxon>Pedosphaerales</taxon>
        <taxon>Pedosphaeraceae</taxon>
        <taxon>Pedosphaera</taxon>
    </lineage>
</organism>
<keyword evidence="4" id="KW-0808">Transferase</keyword>
<evidence type="ECO:0000259" key="10">
    <source>
        <dbReference type="PROSITE" id="PS50123"/>
    </source>
</evidence>
<feature type="active site" evidence="6">
    <location>
        <position position="51"/>
    </location>
</feature>
<dbReference type="PROSITE" id="PS50122">
    <property type="entry name" value="CHEB"/>
    <property type="match status" value="1"/>
</dbReference>
<evidence type="ECO:0000313" key="12">
    <source>
        <dbReference type="Proteomes" id="UP000003688"/>
    </source>
</evidence>
<dbReference type="InterPro" id="IPR022641">
    <property type="entry name" value="CheR_N"/>
</dbReference>
<dbReference type="Pfam" id="PF13596">
    <property type="entry name" value="PAS_10"/>
    <property type="match status" value="1"/>
</dbReference>
<dbReference type="Gene3D" id="1.10.287.130">
    <property type="match status" value="1"/>
</dbReference>
<dbReference type="PRINTS" id="PR00996">
    <property type="entry name" value="CHERMTFRASE"/>
</dbReference>
<dbReference type="GO" id="GO:0008984">
    <property type="term" value="F:protein-glutamate methylesterase activity"/>
    <property type="evidence" value="ECO:0007669"/>
    <property type="project" value="InterPro"/>
</dbReference>
<keyword evidence="3" id="KW-0597">Phosphoprotein</keyword>
<feature type="region of interest" description="Disordered" evidence="7">
    <location>
        <begin position="688"/>
        <end position="724"/>
    </location>
</feature>
<dbReference type="SUPFAM" id="SSF47384">
    <property type="entry name" value="Homodimeric domain of signal transducing histidine kinase"/>
    <property type="match status" value="1"/>
</dbReference>
<dbReference type="Pfam" id="PF00512">
    <property type="entry name" value="HisKA"/>
    <property type="match status" value="1"/>
</dbReference>
<dbReference type="Pfam" id="PF01739">
    <property type="entry name" value="CheR"/>
    <property type="match status" value="1"/>
</dbReference>
<name>B9XES5_PEDPL</name>
<evidence type="ECO:0000256" key="5">
    <source>
        <dbReference type="ARBA" id="ARBA00022777"/>
    </source>
</evidence>
<dbReference type="PANTHER" id="PTHR24422">
    <property type="entry name" value="CHEMOTAXIS PROTEIN METHYLTRANSFERASE"/>
    <property type="match status" value="1"/>
</dbReference>
<feature type="compositionally biased region" description="Low complexity" evidence="7">
    <location>
        <begin position="1"/>
        <end position="17"/>
    </location>
</feature>
<dbReference type="SMART" id="SM00388">
    <property type="entry name" value="HisKA"/>
    <property type="match status" value="1"/>
</dbReference>
<dbReference type="SUPFAM" id="SSF55785">
    <property type="entry name" value="PYP-like sensor domain (PAS domain)"/>
    <property type="match status" value="2"/>
</dbReference>
<keyword evidence="6" id="KW-0378">Hydrolase</keyword>
<dbReference type="RefSeq" id="WP_007414323.1">
    <property type="nucleotide sequence ID" value="NZ_ABOX02000008.1"/>
</dbReference>
<dbReference type="EC" id="2.7.13.3" evidence="2"/>
<dbReference type="SMART" id="SM00091">
    <property type="entry name" value="PAS"/>
    <property type="match status" value="2"/>
</dbReference>
<dbReference type="Gene3D" id="3.30.565.10">
    <property type="entry name" value="Histidine kinase-like ATPase, C-terminal domain"/>
    <property type="match status" value="1"/>
</dbReference>
<dbReference type="OrthoDB" id="9816309at2"/>
<keyword evidence="6" id="KW-0145">Chemotaxis</keyword>
<comment type="catalytic activity">
    <reaction evidence="1">
        <text>ATP + protein L-histidine = ADP + protein N-phospho-L-histidine.</text>
        <dbReference type="EC" id="2.7.13.3"/>
    </reaction>
</comment>
<dbReference type="AlphaFoldDB" id="B9XES5"/>
<dbReference type="InterPro" id="IPR036097">
    <property type="entry name" value="HisK_dim/P_sf"/>
</dbReference>
<dbReference type="InterPro" id="IPR029063">
    <property type="entry name" value="SAM-dependent_MTases_sf"/>
</dbReference>
<dbReference type="SMART" id="SM00387">
    <property type="entry name" value="HATPase_c"/>
    <property type="match status" value="1"/>
</dbReference>
<keyword evidence="5 11" id="KW-0418">Kinase</keyword>
<dbReference type="InterPro" id="IPR000014">
    <property type="entry name" value="PAS"/>
</dbReference>
<dbReference type="EMBL" id="ABOX02000008">
    <property type="protein sequence ID" value="EEF61789.1"/>
    <property type="molecule type" value="Genomic_DNA"/>
</dbReference>
<evidence type="ECO:0000256" key="2">
    <source>
        <dbReference type="ARBA" id="ARBA00012438"/>
    </source>
</evidence>
<dbReference type="InterPro" id="IPR000780">
    <property type="entry name" value="CheR_MeTrfase"/>
</dbReference>
<dbReference type="InterPro" id="IPR050903">
    <property type="entry name" value="Bact_Chemotaxis_MeTrfase"/>
</dbReference>
<reference evidence="11 12" key="1">
    <citation type="journal article" date="2011" name="J. Bacteriol.">
        <title>Genome sequence of 'Pedosphaera parvula' Ellin514, an aerobic Verrucomicrobial isolate from pasture soil.</title>
        <authorList>
            <person name="Kant R."/>
            <person name="van Passel M.W."/>
            <person name="Sangwan P."/>
            <person name="Palva A."/>
            <person name="Lucas S."/>
            <person name="Copeland A."/>
            <person name="Lapidus A."/>
            <person name="Glavina Del Rio T."/>
            <person name="Dalin E."/>
            <person name="Tice H."/>
            <person name="Bruce D."/>
            <person name="Goodwin L."/>
            <person name="Pitluck S."/>
            <person name="Chertkov O."/>
            <person name="Larimer F.W."/>
            <person name="Land M.L."/>
            <person name="Hauser L."/>
            <person name="Brettin T.S."/>
            <person name="Detter J.C."/>
            <person name="Han S."/>
            <person name="de Vos W.M."/>
            <person name="Janssen P.H."/>
            <person name="Smidt H."/>
        </authorList>
    </citation>
    <scope>NUCLEOTIDE SEQUENCE [LARGE SCALE GENOMIC DNA]</scope>
    <source>
        <strain evidence="11 12">Ellin514</strain>
    </source>
</reference>
<dbReference type="InterPro" id="IPR000673">
    <property type="entry name" value="Sig_transdc_resp-reg_Me-estase"/>
</dbReference>
<dbReference type="GO" id="GO:0006935">
    <property type="term" value="P:chemotaxis"/>
    <property type="evidence" value="ECO:0007669"/>
    <property type="project" value="UniProtKB-UniRule"/>
</dbReference>
<keyword evidence="12" id="KW-1185">Reference proteome</keyword>
<dbReference type="InterPro" id="IPR003594">
    <property type="entry name" value="HATPase_dom"/>
</dbReference>
<dbReference type="InterPro" id="IPR003661">
    <property type="entry name" value="HisK_dim/P_dom"/>
</dbReference>
<dbReference type="PROSITE" id="PS50123">
    <property type="entry name" value="CHER"/>
    <property type="match status" value="1"/>
</dbReference>
<accession>B9XES5</accession>
<gene>
    <name evidence="11" type="ORF">Cflav_PD4829</name>
</gene>
<dbReference type="CDD" id="cd16434">
    <property type="entry name" value="CheB-CheR_fusion"/>
    <property type="match status" value="1"/>
</dbReference>
<dbReference type="SMART" id="SM00138">
    <property type="entry name" value="MeTrc"/>
    <property type="match status" value="1"/>
</dbReference>
<dbReference type="SUPFAM" id="SSF53335">
    <property type="entry name" value="S-adenosyl-L-methionine-dependent methyltransferases"/>
    <property type="match status" value="1"/>
</dbReference>
<dbReference type="InterPro" id="IPR035965">
    <property type="entry name" value="PAS-like_dom_sf"/>
</dbReference>
<dbReference type="Pfam" id="PF01339">
    <property type="entry name" value="CheB_methylest"/>
    <property type="match status" value="1"/>
</dbReference>
<feature type="active site" evidence="6">
    <location>
        <position position="170"/>
    </location>
</feature>
<feature type="domain" description="Histidine kinase" evidence="8">
    <location>
        <begin position="1045"/>
        <end position="1259"/>
    </location>
</feature>
<sequence length="1259" mass="140049">MKGTRATTAKSSSASVKTADRTQSDPVVAKTEKLQAAEEAKSFPIVGIGASAGGLEAFIELLKALPATTGMAFVLVQHLDPSHESALTELLAKVSSMPVNQAGNDMAVERNHVYVIPPNTDMGISEGRLRLQPRGGSPAPHHSIDFFFESLAQAQQERAIGVVLSGTATDGTMGLEAIKAEGGITFAQDSSAKYDSMPRSAIAAQCVDFTLSARGIAEELVRLAKHPYVANAPGLKSDGKAKKPVPAFGKRGGNQLLLRTPDQLSSEDDKHYEKILLLLRKDCGVDFSFYKSTTILRRIHRRMVLNRQNSLEQYVLFLRENPKELSALYTDLLIGVTSFFRNPELFETLKEVVFPRLCQGDRDPTLRFWVLGCSTGQEVYSLAMAFTEFAENAAHAPQFQIFATDLNETAVEFARRGLYDKSLLERVSPERLGRFFVEEARGYRISKALRERCVFARHNVIGDPPFSRLDLISCRNLMIYLDPEPQKKIIPTFHYALKPEGFLILGASESVGSFPHLFEPVDKKQKVFARTSGSPPLFHPPATRNRPIEKRMYSNLKADIPREAAETELSAQREADRLAASRFVPPSVLIDAEFQIIQFRGQTGTYLNPPTGKPVFDLLKMAREDLVPPLRVAVNRARKENKTMRQEGVRFKENGNDCTVAIEVIPLKNLKRRCYLVLFDAGQAASPKALPVEGGLSPAKSGQSGRREAKAGQQSRRRAELEQELTETREYLQSLQEQYEAATADQQAAGEELQSANEELQSINEELETSKEELESSNEELTTINEEMVSRNEQLNRLISDLKNLHVSIHTAILVLNRDLNIRHFTPEAEAMFNLLATDAGRPLGSVRHNLDCPDLEAVVREVIDTVSVREREIQDKAGRWYSLRIRPYLTLDNKIDGAVVMLVDVNALKRSEQEVKKAHEYVQAIVENVPPLLVLDEELRVEMANDAFCRHFQVSPTETEGSLIYDLGNGQWNIPELRRLLDEILPGNTAVKNFEVSHKFPHLGPRIMLLDACRLDHLRKIILCIQDATDQKKTESQLESFVYSIAHDLRSPLRAMQGFANMLVTEHGPAMNEEGREFAARIEASARFMDHLLSDLLAFAKIGSQTIDLGPVDLRQLVEEVVARHQMEIQDKHSKIEIVGPLPKVRAHASTLGQVITNLLSNALKFVAPGVSPQVRLWAEVRGATVILSVEDNGIGITQENANKLFQIFRRLHTTSSYPGTGIGLAIVQKGVERMGGSVGVQSTPGKGSRFWIELPTI</sequence>